<keyword evidence="3" id="KW-0813">Transport</keyword>
<evidence type="ECO:0000256" key="6">
    <source>
        <dbReference type="ARBA" id="ARBA00023065"/>
    </source>
</evidence>
<organism evidence="12 13">
    <name type="scientific">Rubroshorea leprosula</name>
    <dbReference type="NCBI Taxonomy" id="152421"/>
    <lineage>
        <taxon>Eukaryota</taxon>
        <taxon>Viridiplantae</taxon>
        <taxon>Streptophyta</taxon>
        <taxon>Embryophyta</taxon>
        <taxon>Tracheophyta</taxon>
        <taxon>Spermatophyta</taxon>
        <taxon>Magnoliopsida</taxon>
        <taxon>eudicotyledons</taxon>
        <taxon>Gunneridae</taxon>
        <taxon>Pentapetalae</taxon>
        <taxon>rosids</taxon>
        <taxon>malvids</taxon>
        <taxon>Malvales</taxon>
        <taxon>Dipterocarpaceae</taxon>
        <taxon>Rubroshorea</taxon>
    </lineage>
</organism>
<evidence type="ECO:0000256" key="2">
    <source>
        <dbReference type="ARBA" id="ARBA00008017"/>
    </source>
</evidence>
<comment type="caution">
    <text evidence="12">The sequence shown here is derived from an EMBL/GenBank/DDBJ whole genome shotgun (WGS) entry which is preliminary data.</text>
</comment>
<feature type="region of interest" description="Disordered" evidence="9">
    <location>
        <begin position="176"/>
        <end position="198"/>
    </location>
</feature>
<feature type="compositionally biased region" description="Polar residues" evidence="9">
    <location>
        <begin position="177"/>
        <end position="194"/>
    </location>
</feature>
<dbReference type="EMBL" id="BPVZ01000035">
    <property type="protein sequence ID" value="GKV12010.1"/>
    <property type="molecule type" value="Genomic_DNA"/>
</dbReference>
<feature type="region of interest" description="Disordered" evidence="9">
    <location>
        <begin position="1"/>
        <end position="46"/>
    </location>
</feature>
<evidence type="ECO:0000313" key="12">
    <source>
        <dbReference type="EMBL" id="GKV12010.1"/>
    </source>
</evidence>
<feature type="compositionally biased region" description="Low complexity" evidence="9">
    <location>
        <begin position="33"/>
        <end position="46"/>
    </location>
</feature>
<dbReference type="PANTHER" id="PTHR31618">
    <property type="entry name" value="MECHANOSENSITIVE ION CHANNEL PROTEIN 5"/>
    <property type="match status" value="1"/>
</dbReference>
<feature type="region of interest" description="Disordered" evidence="9">
    <location>
        <begin position="63"/>
        <end position="119"/>
    </location>
</feature>
<dbReference type="PANTHER" id="PTHR31618:SF7">
    <property type="entry name" value="MECHANOSENSITIVE ION CHANNEL PROTEIN"/>
    <property type="match status" value="1"/>
</dbReference>
<sequence length="574" mass="65544">MESGKINEANDVALHMSKIEEEEAVRKERENAEALSSMAESSSPSFSVNILVGSSQRNLELAQPENLRYRGGQVPTLPISSTSKEIRDSSSRTGSNKVSTPRGTSKKAGDDDADDDADDENTNVETRVLLLVFLEHFLWLLKTLFVKTVAAHYQCKRFFDRIKEAIFHQHVVEVLSGSPSRDNSGTSTSISQMFSELRRKKKGKREELIKWLRKMKQEKTSAWTMKEFVDVISTSKLSIVADDDDEQKDKKIPSEDEARKAANRIFNKVSRNYTTDIECHMSEKFIKKEDLQPYFDEKEVEDVFLLIKGEAEGEEIKKKDLKEWLLNVYNECKALACSLKDSNTAIEELNRLSSGVILIVIIIAWLLIMGVLTTTVLLFISSQLLLVVFMFGNTLKTVFEATIFVFVVHPFDVNDRCVIDGVQMVVEEMNLLTTVVLKYDNEKIYYPNAVLATKPIGNFYKSPDMSDSIELAVDISTTVDQIKALKEKIENYENSEFWQPQHSVVVKDFDDVNKMKMAFCFTHKMNFQNYVKRNARRSDLILELKTILEDLHIKYHMLPLQAQLIGLGFPPLPR</sequence>
<dbReference type="InterPro" id="IPR016688">
    <property type="entry name" value="MscS-like_plants/fungi"/>
</dbReference>
<keyword evidence="4 10" id="KW-0812">Transmembrane</keyword>
<dbReference type="SUPFAM" id="SSF50182">
    <property type="entry name" value="Sm-like ribonucleoproteins"/>
    <property type="match status" value="1"/>
</dbReference>
<reference evidence="12 13" key="1">
    <citation type="journal article" date="2021" name="Commun. Biol.">
        <title>The genome of Shorea leprosula (Dipterocarpaceae) highlights the ecological relevance of drought in aseasonal tropical rainforests.</title>
        <authorList>
            <person name="Ng K.K.S."/>
            <person name="Kobayashi M.J."/>
            <person name="Fawcett J.A."/>
            <person name="Hatakeyama M."/>
            <person name="Paape T."/>
            <person name="Ng C.H."/>
            <person name="Ang C.C."/>
            <person name="Tnah L.H."/>
            <person name="Lee C.T."/>
            <person name="Nishiyama T."/>
            <person name="Sese J."/>
            <person name="O'Brien M.J."/>
            <person name="Copetti D."/>
            <person name="Mohd Noor M.I."/>
            <person name="Ong R.C."/>
            <person name="Putra M."/>
            <person name="Sireger I.Z."/>
            <person name="Indrioko S."/>
            <person name="Kosugi Y."/>
            <person name="Izuno A."/>
            <person name="Isagi Y."/>
            <person name="Lee S.L."/>
            <person name="Shimizu K.K."/>
        </authorList>
    </citation>
    <scope>NUCLEOTIDE SEQUENCE [LARGE SCALE GENOMIC DNA]</scope>
    <source>
        <strain evidence="12">214</strain>
    </source>
</reference>
<protein>
    <recommendedName>
        <fullName evidence="11">Mechanosensitive ion channel MscS domain-containing protein</fullName>
    </recommendedName>
</protein>
<accession>A0AAV5JNR4</accession>
<dbReference type="AlphaFoldDB" id="A0AAV5JNR4"/>
<feature type="compositionally biased region" description="Polar residues" evidence="9">
    <location>
        <begin position="91"/>
        <end position="103"/>
    </location>
</feature>
<keyword evidence="13" id="KW-1185">Reference proteome</keyword>
<dbReference type="GO" id="GO:0008381">
    <property type="term" value="F:mechanosensitive monoatomic ion channel activity"/>
    <property type="evidence" value="ECO:0007669"/>
    <property type="project" value="TreeGrafter"/>
</dbReference>
<evidence type="ECO:0000259" key="11">
    <source>
        <dbReference type="Pfam" id="PF00924"/>
    </source>
</evidence>
<keyword evidence="7 10" id="KW-0472">Membrane</keyword>
<dbReference type="GO" id="GO:0050982">
    <property type="term" value="P:detection of mechanical stimulus"/>
    <property type="evidence" value="ECO:0007669"/>
    <property type="project" value="TreeGrafter"/>
</dbReference>
<evidence type="ECO:0000256" key="1">
    <source>
        <dbReference type="ARBA" id="ARBA00004141"/>
    </source>
</evidence>
<evidence type="ECO:0000256" key="8">
    <source>
        <dbReference type="ARBA" id="ARBA00023303"/>
    </source>
</evidence>
<keyword evidence="8" id="KW-0407">Ion channel</keyword>
<dbReference type="FunFam" id="2.30.30.60:FF:000003">
    <property type="entry name" value="Predicted mechanosensitive ion channel"/>
    <property type="match status" value="1"/>
</dbReference>
<evidence type="ECO:0000256" key="4">
    <source>
        <dbReference type="ARBA" id="ARBA00022692"/>
    </source>
</evidence>
<evidence type="ECO:0000256" key="5">
    <source>
        <dbReference type="ARBA" id="ARBA00022989"/>
    </source>
</evidence>
<evidence type="ECO:0000256" key="10">
    <source>
        <dbReference type="SAM" id="Phobius"/>
    </source>
</evidence>
<evidence type="ECO:0000256" key="9">
    <source>
        <dbReference type="SAM" id="MobiDB-lite"/>
    </source>
</evidence>
<comment type="subcellular location">
    <subcellularLocation>
        <location evidence="1">Membrane</location>
        <topology evidence="1">Multi-pass membrane protein</topology>
    </subcellularLocation>
</comment>
<proteinExistence type="inferred from homology"/>
<dbReference type="InterPro" id="IPR006685">
    <property type="entry name" value="MscS_channel_2nd"/>
</dbReference>
<evidence type="ECO:0000256" key="3">
    <source>
        <dbReference type="ARBA" id="ARBA00022448"/>
    </source>
</evidence>
<feature type="transmembrane region" description="Helical" evidence="10">
    <location>
        <begin position="387"/>
        <end position="408"/>
    </location>
</feature>
<keyword evidence="5 10" id="KW-1133">Transmembrane helix</keyword>
<dbReference type="GO" id="GO:0005886">
    <property type="term" value="C:plasma membrane"/>
    <property type="evidence" value="ECO:0007669"/>
    <property type="project" value="TreeGrafter"/>
</dbReference>
<comment type="similarity">
    <text evidence="2">Belongs to the MscS (TC 1.A.23) family.</text>
</comment>
<dbReference type="Gene3D" id="2.30.30.60">
    <property type="match status" value="1"/>
</dbReference>
<dbReference type="InterPro" id="IPR023408">
    <property type="entry name" value="MscS_beta-dom_sf"/>
</dbReference>
<dbReference type="Proteomes" id="UP001054252">
    <property type="component" value="Unassembled WGS sequence"/>
</dbReference>
<gene>
    <name evidence="12" type="ORF">SLEP1_g23216</name>
</gene>
<feature type="domain" description="Mechanosensitive ion channel MscS" evidence="11">
    <location>
        <begin position="401"/>
        <end position="459"/>
    </location>
</feature>
<feature type="transmembrane region" description="Helical" evidence="10">
    <location>
        <begin position="356"/>
        <end position="380"/>
    </location>
</feature>
<dbReference type="Pfam" id="PF00924">
    <property type="entry name" value="MS_channel_2nd"/>
    <property type="match status" value="1"/>
</dbReference>
<evidence type="ECO:0000256" key="7">
    <source>
        <dbReference type="ARBA" id="ARBA00023136"/>
    </source>
</evidence>
<dbReference type="InterPro" id="IPR010920">
    <property type="entry name" value="LSM_dom_sf"/>
</dbReference>
<name>A0AAV5JNR4_9ROSI</name>
<keyword evidence="6" id="KW-0406">Ion transport</keyword>
<evidence type="ECO:0000313" key="13">
    <source>
        <dbReference type="Proteomes" id="UP001054252"/>
    </source>
</evidence>
<dbReference type="GO" id="GO:0006820">
    <property type="term" value="P:monoatomic anion transport"/>
    <property type="evidence" value="ECO:0007669"/>
    <property type="project" value="TreeGrafter"/>
</dbReference>